<dbReference type="Gene3D" id="3.30.460.10">
    <property type="entry name" value="Beta Polymerase, domain 2"/>
    <property type="match status" value="1"/>
</dbReference>
<dbReference type="KEGG" id="eiv:EIN_096700"/>
<dbReference type="Pfam" id="PF20750">
    <property type="entry name" value="PAP_NTPase"/>
    <property type="match status" value="1"/>
</dbReference>
<dbReference type="EC" id="2.7.7.19" evidence="5"/>
<sequence length="482" mass="55924">MTDELRGYLEKNGMYPTPEEKKEREKAISYLNEVVEKWGKKIYISKTGTSENTDVCAAKIFTYGSYRLDVYGNNADIDACVVTNSTIEREDFFNDLYEDLKNNPDVREIRQIKSVRAPILTMTYMKIDIDLNFARTAHTTLPKEMDILSERILDEMDELSTRAINGRRNTDMINNFVPPHSVEAFKVIVRAIKMWSKKRGIYGYVYSYLNGISIEILVAQVISENYQLDNVRLLEKFFHAYATWDWARNPVMLGVSDDRPERKKEEMVQVITPAAPRENSMYNMTRSSLELLKREMLRGERIVKGYKSEGGNDWNLLFKKRHCFCGYYIFVEFSVRGSLESLENKIGMFESKIVRFVRSLEEMEEVIEVNVIPEGYLEVENAVDYYYVGMNVKKDLLVDVSAPLNAFLEDVNKGKEFVVDALIKKRSEISVKCTHKALSKTERVELQKVVEERKVKLQEMSKEQIDIITKDKEEVVGDGKKV</sequence>
<dbReference type="Pfam" id="PF04928">
    <property type="entry name" value="PAP_central"/>
    <property type="match status" value="1"/>
</dbReference>
<dbReference type="FunFam" id="3.30.460.10:FF:000027">
    <property type="entry name" value="Poly(A) polymerase PAP"/>
    <property type="match status" value="1"/>
</dbReference>
<dbReference type="PANTHER" id="PTHR10682:SF10">
    <property type="entry name" value="POLYNUCLEOTIDE ADENYLYLTRANSFERASE"/>
    <property type="match status" value="1"/>
</dbReference>
<dbReference type="SUPFAM" id="SSF81301">
    <property type="entry name" value="Nucleotidyltransferase"/>
    <property type="match status" value="1"/>
</dbReference>
<evidence type="ECO:0000259" key="14">
    <source>
        <dbReference type="Pfam" id="PF04928"/>
    </source>
</evidence>
<dbReference type="Gene3D" id="1.10.1410.10">
    <property type="match status" value="1"/>
</dbReference>
<dbReference type="SUPFAM" id="SSF55003">
    <property type="entry name" value="PAP/Archaeal CCA-adding enzyme, C-terminal domain"/>
    <property type="match status" value="1"/>
</dbReference>
<comment type="cofactor">
    <cofactor evidence="2">
        <name>Mg(2+)</name>
        <dbReference type="ChEBI" id="CHEBI:18420"/>
    </cofactor>
</comment>
<dbReference type="EMBL" id="KB206860">
    <property type="protein sequence ID" value="ELP87403.1"/>
    <property type="molecule type" value="Genomic_DNA"/>
</dbReference>
<dbReference type="OMA" id="EWKWPQP"/>
<dbReference type="GO" id="GO:0005634">
    <property type="term" value="C:nucleus"/>
    <property type="evidence" value="ECO:0007669"/>
    <property type="project" value="UniProtKB-SubCell"/>
</dbReference>
<dbReference type="InterPro" id="IPR048840">
    <property type="entry name" value="PolA_pol_NTPase"/>
</dbReference>
<evidence type="ECO:0000256" key="7">
    <source>
        <dbReference type="ARBA" id="ARBA00022679"/>
    </source>
</evidence>
<evidence type="ECO:0000259" key="15">
    <source>
        <dbReference type="Pfam" id="PF20750"/>
    </source>
</evidence>
<keyword evidence="9" id="KW-0547">Nucleotide-binding</keyword>
<dbReference type="Proteomes" id="UP000014680">
    <property type="component" value="Unassembled WGS sequence"/>
</dbReference>
<dbReference type="RefSeq" id="XP_004254174.1">
    <property type="nucleotide sequence ID" value="XM_004254126.1"/>
</dbReference>
<keyword evidence="6" id="KW-0507">mRNA processing</keyword>
<evidence type="ECO:0000256" key="11">
    <source>
        <dbReference type="ARBA" id="ARBA00022842"/>
    </source>
</evidence>
<feature type="domain" description="Poly(A) polymerase central" evidence="14">
    <location>
        <begin position="185"/>
        <end position="320"/>
    </location>
</feature>
<organism evidence="16 17">
    <name type="scientific">Entamoeba invadens IP1</name>
    <dbReference type="NCBI Taxonomy" id="370355"/>
    <lineage>
        <taxon>Eukaryota</taxon>
        <taxon>Amoebozoa</taxon>
        <taxon>Evosea</taxon>
        <taxon>Archamoebae</taxon>
        <taxon>Mastigamoebida</taxon>
        <taxon>Entamoebidae</taxon>
        <taxon>Entamoeba</taxon>
    </lineage>
</organism>
<evidence type="ECO:0000313" key="16">
    <source>
        <dbReference type="EMBL" id="ELP87403.1"/>
    </source>
</evidence>
<dbReference type="GO" id="GO:1990817">
    <property type="term" value="F:poly(A) RNA polymerase activity"/>
    <property type="evidence" value="ECO:0007669"/>
    <property type="project" value="UniProtKB-EC"/>
</dbReference>
<evidence type="ECO:0000256" key="13">
    <source>
        <dbReference type="SAM" id="MobiDB-lite"/>
    </source>
</evidence>
<dbReference type="InterPro" id="IPR043519">
    <property type="entry name" value="NT_sf"/>
</dbReference>
<keyword evidence="16" id="KW-0548">Nucleotidyltransferase</keyword>
<dbReference type="PANTHER" id="PTHR10682">
    <property type="entry name" value="POLY A POLYMERASE"/>
    <property type="match status" value="1"/>
</dbReference>
<evidence type="ECO:0000256" key="10">
    <source>
        <dbReference type="ARBA" id="ARBA00022840"/>
    </source>
</evidence>
<evidence type="ECO:0000256" key="3">
    <source>
        <dbReference type="ARBA" id="ARBA00004123"/>
    </source>
</evidence>
<name>A0A0A1U3Y4_ENTIV</name>
<evidence type="ECO:0000256" key="4">
    <source>
        <dbReference type="ARBA" id="ARBA00010912"/>
    </source>
</evidence>
<dbReference type="GO" id="GO:0046872">
    <property type="term" value="F:metal ion binding"/>
    <property type="evidence" value="ECO:0007669"/>
    <property type="project" value="UniProtKB-KW"/>
</dbReference>
<comment type="subcellular location">
    <subcellularLocation>
        <location evidence="3">Nucleus</location>
    </subcellularLocation>
</comment>
<dbReference type="OrthoDB" id="412748at2759"/>
<gene>
    <name evidence="16" type="ORF">EIN_096700</name>
</gene>
<comment type="similarity">
    <text evidence="4">Belongs to the poly(A) polymerase family.</text>
</comment>
<dbReference type="SUPFAM" id="SSF81631">
    <property type="entry name" value="PAP/OAS1 substrate-binding domain"/>
    <property type="match status" value="1"/>
</dbReference>
<accession>A0A0A1U3Y4</accession>
<dbReference type="InterPro" id="IPR007012">
    <property type="entry name" value="PolA_pol_cen_dom"/>
</dbReference>
<evidence type="ECO:0000313" key="17">
    <source>
        <dbReference type="Proteomes" id="UP000014680"/>
    </source>
</evidence>
<feature type="region of interest" description="Disordered" evidence="13">
    <location>
        <begin position="1"/>
        <end position="21"/>
    </location>
</feature>
<dbReference type="CDD" id="cd05402">
    <property type="entry name" value="NT_PAP_TUTase"/>
    <property type="match status" value="1"/>
</dbReference>
<dbReference type="InterPro" id="IPR011068">
    <property type="entry name" value="NuclTrfase_I-like_C"/>
</dbReference>
<protein>
    <recommendedName>
        <fullName evidence="5">polynucleotide adenylyltransferase</fullName>
        <ecNumber evidence="5">2.7.7.19</ecNumber>
    </recommendedName>
</protein>
<keyword evidence="12" id="KW-0539">Nucleus</keyword>
<keyword evidence="11" id="KW-0460">Magnesium</keyword>
<dbReference type="GO" id="GO:0031123">
    <property type="term" value="P:RNA 3'-end processing"/>
    <property type="evidence" value="ECO:0007669"/>
    <property type="project" value="InterPro"/>
</dbReference>
<keyword evidence="8" id="KW-0479">Metal-binding</keyword>
<evidence type="ECO:0000256" key="5">
    <source>
        <dbReference type="ARBA" id="ARBA00012388"/>
    </source>
</evidence>
<dbReference type="AlphaFoldDB" id="A0A0A1U3Y4"/>
<keyword evidence="17" id="KW-1185">Reference proteome</keyword>
<proteinExistence type="inferred from homology"/>
<dbReference type="Gene3D" id="3.30.70.590">
    <property type="entry name" value="Poly(A) polymerase predicted RNA binding domain"/>
    <property type="match status" value="1"/>
</dbReference>
<dbReference type="GO" id="GO:0006397">
    <property type="term" value="P:mRNA processing"/>
    <property type="evidence" value="ECO:0007669"/>
    <property type="project" value="UniProtKB-KW"/>
</dbReference>
<dbReference type="GeneID" id="14886354"/>
<evidence type="ECO:0000256" key="12">
    <source>
        <dbReference type="ARBA" id="ARBA00023242"/>
    </source>
</evidence>
<dbReference type="VEuPathDB" id="AmoebaDB:EIN_096700"/>
<feature type="domain" description="Poly(A) polymerase nucleotidyltransferase" evidence="15">
    <location>
        <begin position="2"/>
        <end position="176"/>
    </location>
</feature>
<keyword evidence="7 16" id="KW-0808">Transferase</keyword>
<reference evidence="16 17" key="1">
    <citation type="submission" date="2012-10" db="EMBL/GenBank/DDBJ databases">
        <authorList>
            <person name="Zafar N."/>
            <person name="Inman J."/>
            <person name="Hall N."/>
            <person name="Lorenzi H."/>
            <person name="Caler E."/>
        </authorList>
    </citation>
    <scope>NUCLEOTIDE SEQUENCE [LARGE SCALE GENOMIC DNA]</scope>
    <source>
        <strain evidence="16 17">IP1</strain>
    </source>
</reference>
<keyword evidence="10" id="KW-0067">ATP-binding</keyword>
<evidence type="ECO:0000256" key="8">
    <source>
        <dbReference type="ARBA" id="ARBA00022723"/>
    </source>
</evidence>
<evidence type="ECO:0000256" key="1">
    <source>
        <dbReference type="ARBA" id="ARBA00001936"/>
    </source>
</evidence>
<evidence type="ECO:0000256" key="9">
    <source>
        <dbReference type="ARBA" id="ARBA00022741"/>
    </source>
</evidence>
<evidence type="ECO:0000256" key="2">
    <source>
        <dbReference type="ARBA" id="ARBA00001946"/>
    </source>
</evidence>
<dbReference type="GO" id="GO:0003723">
    <property type="term" value="F:RNA binding"/>
    <property type="evidence" value="ECO:0007669"/>
    <property type="project" value="InterPro"/>
</dbReference>
<comment type="cofactor">
    <cofactor evidence="1">
        <name>Mn(2+)</name>
        <dbReference type="ChEBI" id="CHEBI:29035"/>
    </cofactor>
</comment>
<evidence type="ECO:0000256" key="6">
    <source>
        <dbReference type="ARBA" id="ARBA00022664"/>
    </source>
</evidence>
<dbReference type="GO" id="GO:0005524">
    <property type="term" value="F:ATP binding"/>
    <property type="evidence" value="ECO:0007669"/>
    <property type="project" value="UniProtKB-KW"/>
</dbReference>